<name>A0A9J5XXV3_SOLCO</name>
<gene>
    <name evidence="1" type="ORF">H5410_043539</name>
</gene>
<organism evidence="1 2">
    <name type="scientific">Solanum commersonii</name>
    <name type="common">Commerson's wild potato</name>
    <name type="synonym">Commerson's nightshade</name>
    <dbReference type="NCBI Taxonomy" id="4109"/>
    <lineage>
        <taxon>Eukaryota</taxon>
        <taxon>Viridiplantae</taxon>
        <taxon>Streptophyta</taxon>
        <taxon>Embryophyta</taxon>
        <taxon>Tracheophyta</taxon>
        <taxon>Spermatophyta</taxon>
        <taxon>Magnoliopsida</taxon>
        <taxon>eudicotyledons</taxon>
        <taxon>Gunneridae</taxon>
        <taxon>Pentapetalae</taxon>
        <taxon>asterids</taxon>
        <taxon>lamiids</taxon>
        <taxon>Solanales</taxon>
        <taxon>Solanaceae</taxon>
        <taxon>Solanoideae</taxon>
        <taxon>Solaneae</taxon>
        <taxon>Solanum</taxon>
    </lineage>
</organism>
<accession>A0A9J5XXV3</accession>
<comment type="caution">
    <text evidence="1">The sequence shown here is derived from an EMBL/GenBank/DDBJ whole genome shotgun (WGS) entry which is preliminary data.</text>
</comment>
<keyword evidence="2" id="KW-1185">Reference proteome</keyword>
<dbReference type="OrthoDB" id="1321855at2759"/>
<dbReference type="Proteomes" id="UP000824120">
    <property type="component" value="Chromosome 8"/>
</dbReference>
<reference evidence="1 2" key="1">
    <citation type="submission" date="2020-09" db="EMBL/GenBank/DDBJ databases">
        <title>De no assembly of potato wild relative species, Solanum commersonii.</title>
        <authorList>
            <person name="Cho K."/>
        </authorList>
    </citation>
    <scope>NUCLEOTIDE SEQUENCE [LARGE SCALE GENOMIC DNA]</scope>
    <source>
        <strain evidence="1">LZ3.2</strain>
        <tissue evidence="1">Leaf</tissue>
    </source>
</reference>
<evidence type="ECO:0000313" key="2">
    <source>
        <dbReference type="Proteomes" id="UP000824120"/>
    </source>
</evidence>
<evidence type="ECO:0000313" key="1">
    <source>
        <dbReference type="EMBL" id="KAG5593025.1"/>
    </source>
</evidence>
<dbReference type="EMBL" id="JACXVP010000008">
    <property type="protein sequence ID" value="KAG5593025.1"/>
    <property type="molecule type" value="Genomic_DNA"/>
</dbReference>
<protein>
    <submittedName>
        <fullName evidence="1">Uncharacterized protein</fullName>
    </submittedName>
</protein>
<sequence>MVDAFSAVMGPEHRGRLRLYGVDATNARNDAKMEKQMKEHRKTVRQEVIADVISQLKHAGLVDPNILAALSIPSPREATSVQGVEQVMETVAPNRGNRSIATRSVVAVALTVALDLWLR</sequence>
<dbReference type="AlphaFoldDB" id="A0A9J5XXV3"/>
<proteinExistence type="predicted"/>